<evidence type="ECO:0000259" key="4">
    <source>
        <dbReference type="Pfam" id="PF16330"/>
    </source>
</evidence>
<proteinExistence type="predicted"/>
<dbReference type="GO" id="GO:0005856">
    <property type="term" value="C:cytoskeleton"/>
    <property type="evidence" value="ECO:0007669"/>
    <property type="project" value="TreeGrafter"/>
</dbReference>
<dbReference type="GO" id="GO:0007059">
    <property type="term" value="P:chromosome segregation"/>
    <property type="evidence" value="ECO:0007669"/>
    <property type="project" value="InterPro"/>
</dbReference>
<feature type="coiled-coil region" evidence="2">
    <location>
        <begin position="449"/>
        <end position="483"/>
    </location>
</feature>
<evidence type="ECO:0000256" key="1">
    <source>
        <dbReference type="ARBA" id="ARBA00023054"/>
    </source>
</evidence>
<protein>
    <submittedName>
        <fullName evidence="6">Chromosome partition protein MukB</fullName>
    </submittedName>
</protein>
<evidence type="ECO:0000313" key="6">
    <source>
        <dbReference type="EMBL" id="AZT41472.1"/>
    </source>
</evidence>
<dbReference type="NCBIfam" id="NF003422">
    <property type="entry name" value="PRK04863.1"/>
    <property type="match status" value="1"/>
</dbReference>
<sequence>MNHYPLIRSLSIVNINGIMARTLNLVNPHALRTSRQYGGTVSLLGNNGAGKTSLLGAFMFSQIPDIRYISLGTKDDFKVSTSIKDSEMFPRLGQPSIVALEIEARGTGHRHLYVVRAEKKTGTTLETQLFCLKLPDSVNPLDCLFDRKGQVAHPVTTDQLRDKAALLGCAIQTFKDPNAYMLALFQHGILPRACQSPDDKYRLAQILHSAMAGRLDKSIEKHLSAYLMAHTRGNIHSVVNMVHESMIKVRLTQQDLQNYQKDYQFFNSLLTLSLSFSANTWSVIEKALAMNDEERTTIQKEKYRIERELEKIEETLGSLRRKEDAIKSELSITQQQISDIDPRQQCANAGRIYFNQEQKAIGELNKLEPQLESAEEASKLQQGIVDELERKKSENEESQLRTAKQLSNVVTRYDIAQKMASQYNHAKQLYDEINQWNMAFTLSGLSAFIEQLVNQEKEAGNALNHAERQLRSHQEILDAYTVAANSARKLGDDISPPDAQRWFREKCGQLEKWRIEDAQLGGRQQHHKTLQGDHQKQRRLQQRLRDAGMLSLPLNDEDFAQQLAIQQEQELHLNEQKEQLAQRQTEVQDQIKQLDIDIARYEQQSQQWHQYQPSVSYLRTIFPDDDLTPQRCEQLILDHALHVKSLRQVVIGYETEIKQCQGRRDKLSGREAGSLEYLRTLAADVSGISVAELYADIEVQDAGYFEAALGPLMFAILVNGDVDDAARQLLTQYDEQWPLPDILLISVTQPIDVLRNGSFESELLFKDITDQYNTVESILPPWCVIDEPRYRRISQIRSEPVLGDKAREALILQLDQQIQLVEEKSETLEREIEDVERNNEHLKAVSAAPSFIWDDEPPLEDTRRQRSHRHTALTDIEEKHRSVSSQWKKSRNLLLALQECEPDSKILFRDFPQELAEIADQIKRAEVAGRDIKRYQPLINQIEKEYPLLREEYPENIAQVRQQVEQNEKTWQTSAMRVRLVKELDSVRAHLKQEYANAQKILEDEAQAQILLSGDQKRLEQDGDRIKQELTTAKNELAEKDKFYSDLISAITRYRQNRDEAKNDLDNLPFPYTFGLEIKLASQLAHLQSQLEKLNNNLRECYTKTAALHQQRSKEELNLTNQNNKLTALTEKIEQITQQRNGIISALKADGSYGDLEPVMREMLINGKAPSPGAILLVDQSLLAQLTRLTIEYSISSADPFMQQLASCGQDTSDIAEVCATLYSRAVALFRRRARQDIQRTTQPREMLQALSKAAKDAQIMLAETEAAFQMRRDELADALSRRINDEKRAISRLSAELTGIGFGQVASVRLEARTVKHFQDTLNALKSGGYGMDDLFSTAGTVTEVLAGLYKKINQHEIDGSHLLDHRNYLDVKTLIQRRGAEQFEPLNASSLSTGERIGSGLAVLIAVLRHWGRSSHGNKEPFALPLVMDEVSRLDAASQATVHELAVRTGCQMLVAAPETLGKITGTGYQLVRIVRTENTGANGQSVTRHQVKITGVRDAQQLPFDVDSYLATAENAESDEVKTI</sequence>
<evidence type="ECO:0000259" key="3">
    <source>
        <dbReference type="Pfam" id="PF04310"/>
    </source>
</evidence>
<name>A0A3Q9MPV4_SALET</name>
<dbReference type="InterPro" id="IPR027417">
    <property type="entry name" value="P-loop_NTPase"/>
</dbReference>
<keyword evidence="1 2" id="KW-0175">Coiled coil</keyword>
<evidence type="ECO:0000256" key="2">
    <source>
        <dbReference type="SAM" id="Coils"/>
    </source>
</evidence>
<dbReference type="PANTHER" id="PTHR32083:SF0">
    <property type="entry name" value="CILIA AND FLAGELLA-ASSOCIATED PROTEIN 58"/>
    <property type="match status" value="1"/>
</dbReference>
<feature type="domain" description="MukB N-terminal" evidence="3">
    <location>
        <begin position="8"/>
        <end position="231"/>
    </location>
</feature>
<feature type="coiled-coil region" evidence="2">
    <location>
        <begin position="563"/>
        <end position="604"/>
    </location>
</feature>
<dbReference type="EMBL" id="CP034709">
    <property type="protein sequence ID" value="AZT36932.1"/>
    <property type="molecule type" value="Genomic_DNA"/>
</dbReference>
<feature type="coiled-coil region" evidence="2">
    <location>
        <begin position="981"/>
        <end position="1139"/>
    </location>
</feature>
<dbReference type="InterPro" id="IPR007406">
    <property type="entry name" value="MukB_N_dom"/>
</dbReference>
<reference evidence="6" key="1">
    <citation type="submission" date="2018-12" db="EMBL/GenBank/DDBJ databases">
        <title>Complete genome sequences of twenty non-typhoidal Salmonella isolates from Rwanda.</title>
        <authorList>
            <person name="Byukusenge M."/>
            <person name="Li L."/>
            <person name="Subhashinie K."/>
            <person name="Nzayirambaho M."/>
            <person name="Kuchipudi S.V."/>
            <person name="Jayarao B.M."/>
        </authorList>
    </citation>
    <scope>NUCLEOTIDE SEQUENCE</scope>
    <source>
        <strain evidence="5">RSE21</strain>
        <strain evidence="6">RSE40</strain>
    </source>
</reference>
<evidence type="ECO:0000313" key="5">
    <source>
        <dbReference type="EMBL" id="AZT36932.1"/>
    </source>
</evidence>
<feature type="domain" description="MukB hinge" evidence="4">
    <location>
        <begin position="677"/>
        <end position="831"/>
    </location>
</feature>
<dbReference type="InterPro" id="IPR032520">
    <property type="entry name" value="MukB_hinge"/>
</dbReference>
<feature type="coiled-coil region" evidence="2">
    <location>
        <begin position="295"/>
        <end position="329"/>
    </location>
</feature>
<dbReference type="EMBL" id="CP034698">
    <property type="protein sequence ID" value="AZT41472.1"/>
    <property type="molecule type" value="Genomic_DNA"/>
</dbReference>
<gene>
    <name evidence="6" type="primary">mukB</name>
    <name evidence="6" type="ORF">EL007_09200</name>
    <name evidence="5" type="ORF">ELZ88_09195</name>
</gene>
<accession>A0A3Q9MPV4</accession>
<organism evidence="6">
    <name type="scientific">Salmonella enterica subsp. enterica serovar Karamoja</name>
    <dbReference type="NCBI Taxonomy" id="2500153"/>
    <lineage>
        <taxon>Bacteria</taxon>
        <taxon>Pseudomonadati</taxon>
        <taxon>Pseudomonadota</taxon>
        <taxon>Gammaproteobacteria</taxon>
        <taxon>Enterobacterales</taxon>
        <taxon>Enterobacteriaceae</taxon>
        <taxon>Salmonella</taxon>
    </lineage>
</organism>
<dbReference type="Pfam" id="PF04310">
    <property type="entry name" value="MukB"/>
    <property type="match status" value="1"/>
</dbReference>
<dbReference type="Gene3D" id="3.40.1140.10">
    <property type="match status" value="2"/>
</dbReference>
<dbReference type="Pfam" id="PF16330">
    <property type="entry name" value="MukB_hinge"/>
    <property type="match status" value="1"/>
</dbReference>
<dbReference type="InterPro" id="IPR042501">
    <property type="entry name" value="MukB_hinge_sf"/>
</dbReference>
<dbReference type="GO" id="GO:0030261">
    <property type="term" value="P:chromosome condensation"/>
    <property type="evidence" value="ECO:0007669"/>
    <property type="project" value="InterPro"/>
</dbReference>
<dbReference type="GO" id="GO:0009295">
    <property type="term" value="C:nucleoid"/>
    <property type="evidence" value="ECO:0007669"/>
    <property type="project" value="InterPro"/>
</dbReference>
<feature type="coiled-coil region" evidence="2">
    <location>
        <begin position="811"/>
        <end position="845"/>
    </location>
</feature>
<feature type="coiled-coil region" evidence="2">
    <location>
        <begin position="1248"/>
        <end position="1297"/>
    </location>
</feature>
<dbReference type="GO" id="GO:0005524">
    <property type="term" value="F:ATP binding"/>
    <property type="evidence" value="ECO:0007669"/>
    <property type="project" value="InterPro"/>
</dbReference>
<dbReference type="GO" id="GO:0003677">
    <property type="term" value="F:DNA binding"/>
    <property type="evidence" value="ECO:0007669"/>
    <property type="project" value="InterPro"/>
</dbReference>
<dbReference type="PANTHER" id="PTHR32083">
    <property type="entry name" value="CILIA AND FLAGELLA-ASSOCIATED PROTEIN 58-RELATED"/>
    <property type="match status" value="1"/>
</dbReference>
<dbReference type="SUPFAM" id="SSF52540">
    <property type="entry name" value="P-loop containing nucleoside triphosphate hydrolases"/>
    <property type="match status" value="1"/>
</dbReference>
<dbReference type="Gene3D" id="3.30.70.3500">
    <property type="entry name" value="MukB, hinge domain"/>
    <property type="match status" value="1"/>
</dbReference>
<dbReference type="RefSeq" id="WP_405050478.1">
    <property type="nucleotide sequence ID" value="NZ_CP034698.1"/>
</dbReference>